<gene>
    <name evidence="2" type="ORF">RIMI_LOCUS20943312</name>
</gene>
<dbReference type="Proteomes" id="UP001176940">
    <property type="component" value="Unassembled WGS sequence"/>
</dbReference>
<dbReference type="Pfam" id="PF13423">
    <property type="entry name" value="UCH_1"/>
    <property type="match status" value="1"/>
</dbReference>
<organism evidence="2 3">
    <name type="scientific">Ranitomeya imitator</name>
    <name type="common">mimic poison frog</name>
    <dbReference type="NCBI Taxonomy" id="111125"/>
    <lineage>
        <taxon>Eukaryota</taxon>
        <taxon>Metazoa</taxon>
        <taxon>Chordata</taxon>
        <taxon>Craniata</taxon>
        <taxon>Vertebrata</taxon>
        <taxon>Euteleostomi</taxon>
        <taxon>Amphibia</taxon>
        <taxon>Batrachia</taxon>
        <taxon>Anura</taxon>
        <taxon>Neobatrachia</taxon>
        <taxon>Hyloidea</taxon>
        <taxon>Dendrobatidae</taxon>
        <taxon>Dendrobatinae</taxon>
        <taxon>Ranitomeya</taxon>
    </lineage>
</organism>
<dbReference type="EMBL" id="CAUEEQ010071979">
    <property type="protein sequence ID" value="CAJ0966096.1"/>
    <property type="molecule type" value="Genomic_DNA"/>
</dbReference>
<keyword evidence="3" id="KW-1185">Reference proteome</keyword>
<accession>A0ABN9MH92</accession>
<name>A0ABN9MH92_9NEOB</name>
<evidence type="ECO:0000259" key="1">
    <source>
        <dbReference type="Pfam" id="PF13423"/>
    </source>
</evidence>
<proteinExistence type="predicted"/>
<feature type="domain" description="PAN2 UCH" evidence="1">
    <location>
        <begin position="30"/>
        <end position="71"/>
    </location>
</feature>
<dbReference type="InterPro" id="IPR028881">
    <property type="entry name" value="PAN2_UCH_dom"/>
</dbReference>
<reference evidence="2" key="1">
    <citation type="submission" date="2023-07" db="EMBL/GenBank/DDBJ databases">
        <authorList>
            <person name="Stuckert A."/>
        </authorList>
    </citation>
    <scope>NUCLEOTIDE SEQUENCE</scope>
</reference>
<evidence type="ECO:0000313" key="2">
    <source>
        <dbReference type="EMBL" id="CAJ0966096.1"/>
    </source>
</evidence>
<comment type="caution">
    <text evidence="2">The sequence shown here is derived from an EMBL/GenBank/DDBJ whole genome shotgun (WGS) entry which is preliminary data.</text>
</comment>
<protein>
    <recommendedName>
        <fullName evidence="1">PAN2 UCH domain-containing protein</fullName>
    </recommendedName>
</protein>
<sequence length="71" mass="8117">MKMDLHRWTLQICGSSIPVSFCAHYSPLVTSPSLVRLVQVENNADEATNVYDLMATGVTHQQWYLFNDFLI</sequence>
<evidence type="ECO:0000313" key="3">
    <source>
        <dbReference type="Proteomes" id="UP001176940"/>
    </source>
</evidence>